<evidence type="ECO:0000259" key="3">
    <source>
        <dbReference type="Pfam" id="PF12697"/>
    </source>
</evidence>
<dbReference type="InterPro" id="IPR029058">
    <property type="entry name" value="AB_hydrolase_fold"/>
</dbReference>
<accession>A0A1R3R7Y2</accession>
<dbReference type="GO" id="GO:0016787">
    <property type="term" value="F:hydrolase activity"/>
    <property type="evidence" value="ECO:0007669"/>
    <property type="project" value="UniProtKB-KW"/>
</dbReference>
<dbReference type="Proteomes" id="UP000188318">
    <property type="component" value="Unassembled WGS sequence"/>
</dbReference>
<protein>
    <recommendedName>
        <fullName evidence="3">AB hydrolase-1 domain-containing protein</fullName>
    </recommendedName>
</protein>
<dbReference type="EMBL" id="KV907516">
    <property type="protein sequence ID" value="OOF90605.1"/>
    <property type="molecule type" value="Genomic_DNA"/>
</dbReference>
<organism evidence="4 5">
    <name type="scientific">Aspergillus carbonarius (strain ITEM 5010)</name>
    <dbReference type="NCBI Taxonomy" id="602072"/>
    <lineage>
        <taxon>Eukaryota</taxon>
        <taxon>Fungi</taxon>
        <taxon>Dikarya</taxon>
        <taxon>Ascomycota</taxon>
        <taxon>Pezizomycotina</taxon>
        <taxon>Eurotiomycetes</taxon>
        <taxon>Eurotiomycetidae</taxon>
        <taxon>Eurotiales</taxon>
        <taxon>Aspergillaceae</taxon>
        <taxon>Aspergillus</taxon>
        <taxon>Aspergillus subgen. Circumdati</taxon>
    </lineage>
</organism>
<dbReference type="Gene3D" id="3.40.50.1820">
    <property type="entry name" value="alpha/beta hydrolase"/>
    <property type="match status" value="1"/>
</dbReference>
<dbReference type="InterPro" id="IPR051601">
    <property type="entry name" value="Serine_prot/Carboxylest_S33"/>
</dbReference>
<dbReference type="OMA" id="DTHTGHI"/>
<reference evidence="5" key="1">
    <citation type="journal article" date="2017" name="Genome Biol.">
        <title>Comparative genomics reveals high biological diversity and specific adaptations in the industrially and medically important fungal genus Aspergillus.</title>
        <authorList>
            <person name="de Vries R.P."/>
            <person name="Riley R."/>
            <person name="Wiebenga A."/>
            <person name="Aguilar-Osorio G."/>
            <person name="Amillis S."/>
            <person name="Uchima C.A."/>
            <person name="Anderluh G."/>
            <person name="Asadollahi M."/>
            <person name="Askin M."/>
            <person name="Barry K."/>
            <person name="Battaglia E."/>
            <person name="Bayram O."/>
            <person name="Benocci T."/>
            <person name="Braus-Stromeyer S.A."/>
            <person name="Caldana C."/>
            <person name="Canovas D."/>
            <person name="Cerqueira G.C."/>
            <person name="Chen F."/>
            <person name="Chen W."/>
            <person name="Choi C."/>
            <person name="Clum A."/>
            <person name="Dos Santos R.A."/>
            <person name="Damasio A.R."/>
            <person name="Diallinas G."/>
            <person name="Emri T."/>
            <person name="Fekete E."/>
            <person name="Flipphi M."/>
            <person name="Freyberg S."/>
            <person name="Gallo A."/>
            <person name="Gournas C."/>
            <person name="Habgood R."/>
            <person name="Hainaut M."/>
            <person name="Harispe M.L."/>
            <person name="Henrissat B."/>
            <person name="Hilden K.S."/>
            <person name="Hope R."/>
            <person name="Hossain A."/>
            <person name="Karabika E."/>
            <person name="Karaffa L."/>
            <person name="Karanyi Z."/>
            <person name="Krasevec N."/>
            <person name="Kuo A."/>
            <person name="Kusch H."/>
            <person name="LaButti K."/>
            <person name="Lagendijk E.L."/>
            <person name="Lapidus A."/>
            <person name="Levasseur A."/>
            <person name="Lindquist E."/>
            <person name="Lipzen A."/>
            <person name="Logrieco A.F."/>
            <person name="MacCabe A."/>
            <person name="Maekelae M.R."/>
            <person name="Malavazi I."/>
            <person name="Melin P."/>
            <person name="Meyer V."/>
            <person name="Mielnichuk N."/>
            <person name="Miskei M."/>
            <person name="Molnar A.P."/>
            <person name="Mule G."/>
            <person name="Ngan C.Y."/>
            <person name="Orejas M."/>
            <person name="Orosz E."/>
            <person name="Ouedraogo J.P."/>
            <person name="Overkamp K.M."/>
            <person name="Park H.-S."/>
            <person name="Perrone G."/>
            <person name="Piumi F."/>
            <person name="Punt P.J."/>
            <person name="Ram A.F."/>
            <person name="Ramon A."/>
            <person name="Rauscher S."/>
            <person name="Record E."/>
            <person name="Riano-Pachon D.M."/>
            <person name="Robert V."/>
            <person name="Roehrig J."/>
            <person name="Ruller R."/>
            <person name="Salamov A."/>
            <person name="Salih N.S."/>
            <person name="Samson R.A."/>
            <person name="Sandor E."/>
            <person name="Sanguinetti M."/>
            <person name="Schuetze T."/>
            <person name="Sepcic K."/>
            <person name="Shelest E."/>
            <person name="Sherlock G."/>
            <person name="Sophianopoulou V."/>
            <person name="Squina F.M."/>
            <person name="Sun H."/>
            <person name="Susca A."/>
            <person name="Todd R.B."/>
            <person name="Tsang A."/>
            <person name="Unkles S.E."/>
            <person name="van de Wiele N."/>
            <person name="van Rossen-Uffink D."/>
            <person name="Oliveira J.V."/>
            <person name="Vesth T.C."/>
            <person name="Visser J."/>
            <person name="Yu J.-H."/>
            <person name="Zhou M."/>
            <person name="Andersen M.R."/>
            <person name="Archer D.B."/>
            <person name="Baker S.E."/>
            <person name="Benoit I."/>
            <person name="Brakhage A.A."/>
            <person name="Braus G.H."/>
            <person name="Fischer R."/>
            <person name="Frisvad J.C."/>
            <person name="Goldman G.H."/>
            <person name="Houbraken J."/>
            <person name="Oakley B."/>
            <person name="Pocsi I."/>
            <person name="Scazzocchio C."/>
            <person name="Seiboth B."/>
            <person name="vanKuyk P.A."/>
            <person name="Wortman J."/>
            <person name="Dyer P.S."/>
            <person name="Grigoriev I.V."/>
        </authorList>
    </citation>
    <scope>NUCLEOTIDE SEQUENCE [LARGE SCALE GENOMIC DNA]</scope>
    <source>
        <strain evidence="5">ITEM 5010</strain>
    </source>
</reference>
<evidence type="ECO:0000313" key="5">
    <source>
        <dbReference type="Proteomes" id="UP000188318"/>
    </source>
</evidence>
<keyword evidence="2" id="KW-0378">Hydrolase</keyword>
<sequence>MSSPSPWQTDTHTGHILINNHRMYLSASGPPRIPTTNPTTPPLPPAIILESGLGSSSSEWTVLQRLLSHFARVYSYDRAGYGQSEPSPLPPTARNRVLELSQLLDVAEIHPPYILVGQSYGGVLIREFLRLHGKEAVVGMVIIDSGRDPSPLSDRWWELLGGRRLGEVIGLDENHRYSEEEYEDIKRDEERNEKMFWVEEGLVRESMQQLNWDMLVGESALGEGRLSVVFGNRSEDFRKVLEFGVRNGVGSWEARVGLEKRLESMERVDEEGQRAHLRLSTRSRFVRAEGKAMTHCVHYVAPELIRDEVLWVLGLAS</sequence>
<dbReference type="Pfam" id="PF12697">
    <property type="entry name" value="Abhydrolase_6"/>
    <property type="match status" value="1"/>
</dbReference>
<name>A0A1R3R7Y2_ASPC5</name>
<evidence type="ECO:0000256" key="2">
    <source>
        <dbReference type="ARBA" id="ARBA00022801"/>
    </source>
</evidence>
<keyword evidence="5" id="KW-1185">Reference proteome</keyword>
<feature type="domain" description="AB hydrolase-1" evidence="3">
    <location>
        <begin position="49"/>
        <end position="168"/>
    </location>
</feature>
<evidence type="ECO:0000313" key="4">
    <source>
        <dbReference type="EMBL" id="OOF90605.1"/>
    </source>
</evidence>
<dbReference type="OrthoDB" id="294702at2759"/>
<gene>
    <name evidence="4" type="ORF">ASPCADRAFT_135061</name>
</gene>
<comment type="similarity">
    <text evidence="1">Belongs to the peptidase S33 family.</text>
</comment>
<dbReference type="STRING" id="602072.A0A1R3R7Y2"/>
<dbReference type="SUPFAM" id="SSF53474">
    <property type="entry name" value="alpha/beta-Hydrolases"/>
    <property type="match status" value="1"/>
</dbReference>
<evidence type="ECO:0000256" key="1">
    <source>
        <dbReference type="ARBA" id="ARBA00010088"/>
    </source>
</evidence>
<dbReference type="InterPro" id="IPR000073">
    <property type="entry name" value="AB_hydrolase_1"/>
</dbReference>
<dbReference type="PANTHER" id="PTHR43248">
    <property type="entry name" value="2-SUCCINYL-6-HYDROXY-2,4-CYCLOHEXADIENE-1-CARBOXYLATE SYNTHASE"/>
    <property type="match status" value="1"/>
</dbReference>
<proteinExistence type="inferred from homology"/>
<dbReference type="VEuPathDB" id="FungiDB:ASPCADRAFT_135061"/>
<dbReference type="PANTHER" id="PTHR43248:SF2">
    <property type="entry name" value="PROLYL AMINOPEPTIDASE"/>
    <property type="match status" value="1"/>
</dbReference>
<dbReference type="AlphaFoldDB" id="A0A1R3R7Y2"/>